<dbReference type="InterPro" id="IPR001962">
    <property type="entry name" value="Asn_synthase"/>
</dbReference>
<evidence type="ECO:0000259" key="2">
    <source>
        <dbReference type="Pfam" id="PF00733"/>
    </source>
</evidence>
<dbReference type="AlphaFoldDB" id="A0A432P2M3"/>
<dbReference type="EMBL" id="RJTJ01000010">
    <property type="protein sequence ID" value="RUM06191.1"/>
    <property type="molecule type" value="Genomic_DNA"/>
</dbReference>
<evidence type="ECO:0000313" key="3">
    <source>
        <dbReference type="EMBL" id="RUM06191.1"/>
    </source>
</evidence>
<feature type="active site" description="Nucleophile and sulfur donor" evidence="1">
    <location>
        <position position="173"/>
    </location>
</feature>
<evidence type="ECO:0000256" key="1">
    <source>
        <dbReference type="PIRSR" id="PIRSR006661-1"/>
    </source>
</evidence>
<accession>A0A432P2M3</accession>
<dbReference type="PIRSF" id="PIRSF006661">
    <property type="entry name" value="PP-lp_UCP006661"/>
    <property type="match status" value="1"/>
</dbReference>
<dbReference type="SUPFAM" id="SSF52402">
    <property type="entry name" value="Adenine nucleotide alpha hydrolases-like"/>
    <property type="match status" value="1"/>
</dbReference>
<organism evidence="3 4">
    <name type="scientific">Rhizobium chutanense</name>
    <dbReference type="NCBI Taxonomy" id="2035448"/>
    <lineage>
        <taxon>Bacteria</taxon>
        <taxon>Pseudomonadati</taxon>
        <taxon>Pseudomonadota</taxon>
        <taxon>Alphaproteobacteria</taxon>
        <taxon>Hyphomicrobiales</taxon>
        <taxon>Rhizobiaceae</taxon>
        <taxon>Rhizobium/Agrobacterium group</taxon>
        <taxon>Rhizobium</taxon>
    </lineage>
</organism>
<dbReference type="Proteomes" id="UP000278081">
    <property type="component" value="Unassembled WGS sequence"/>
</dbReference>
<dbReference type="InterPro" id="IPR052188">
    <property type="entry name" value="Ni-pincer_cofactor_biosynth"/>
</dbReference>
<gene>
    <name evidence="3" type="ORF">EFR84_14080</name>
</gene>
<comment type="caution">
    <text evidence="3">The sequence shown here is derived from an EMBL/GenBank/DDBJ whole genome shotgun (WGS) entry which is preliminary data.</text>
</comment>
<dbReference type="PANTHER" id="PTHR43169">
    <property type="entry name" value="EXSB FAMILY PROTEIN"/>
    <property type="match status" value="1"/>
</dbReference>
<protein>
    <submittedName>
        <fullName evidence="3">Adenine nucleotide alpha hydrolase</fullName>
    </submittedName>
</protein>
<dbReference type="GO" id="GO:0016787">
    <property type="term" value="F:hydrolase activity"/>
    <property type="evidence" value="ECO:0007669"/>
    <property type="project" value="UniProtKB-KW"/>
</dbReference>
<dbReference type="PANTHER" id="PTHR43169:SF2">
    <property type="entry name" value="NAD_GMP SYNTHASE DOMAIN-CONTAINING PROTEIN"/>
    <property type="match status" value="1"/>
</dbReference>
<keyword evidence="3" id="KW-0378">Hydrolase</keyword>
<dbReference type="InterPro" id="IPR005232">
    <property type="entry name" value="LarE"/>
</dbReference>
<dbReference type="InterPro" id="IPR014729">
    <property type="entry name" value="Rossmann-like_a/b/a_fold"/>
</dbReference>
<dbReference type="OrthoDB" id="9776919at2"/>
<dbReference type="GO" id="GO:0016783">
    <property type="term" value="F:sulfurtransferase activity"/>
    <property type="evidence" value="ECO:0007669"/>
    <property type="project" value="InterPro"/>
</dbReference>
<dbReference type="GO" id="GO:0004066">
    <property type="term" value="F:asparagine synthase (glutamine-hydrolyzing) activity"/>
    <property type="evidence" value="ECO:0007669"/>
    <property type="project" value="InterPro"/>
</dbReference>
<feature type="domain" description="Asparagine synthetase" evidence="2">
    <location>
        <begin position="17"/>
        <end position="85"/>
    </location>
</feature>
<evidence type="ECO:0000313" key="4">
    <source>
        <dbReference type="Proteomes" id="UP000278081"/>
    </source>
</evidence>
<dbReference type="Pfam" id="PF00733">
    <property type="entry name" value="Asn_synthase"/>
    <property type="match status" value="1"/>
</dbReference>
<sequence>MIASEGFINRLNAVFDSARPAAVALSGGVDSMTLAYAAHRRMGQAVTMFHAASAAVPVSATARVKAYAEHHGWKLRIVDAGEFADERYLANPSNRCFFCKSNLYGTLASLTDAHLFSGTNTDDLGDWRPGLKAAEANRVRHPFVEAQMAKSDVRALAASYGLTDLAELPSAPCLSSRMETTLRIEPHLLRAIDSVETHLRRELSPETVRCRVRQEGVVVELDGRTLDRLSDGQRMRLADQIRSAFGEARPVQFDTYKRGSAFLREQTS</sequence>
<dbReference type="RefSeq" id="WP_126909475.1">
    <property type="nucleotide sequence ID" value="NZ_ML133757.1"/>
</dbReference>
<reference evidence="3 4" key="1">
    <citation type="submission" date="2018-11" db="EMBL/GenBank/DDBJ databases">
        <title>Rhizobium chutanense sp. nov., isolated from root nodules of Phaseolus vulgaris in China.</title>
        <authorList>
            <person name="Huo Y."/>
        </authorList>
    </citation>
    <scope>NUCLEOTIDE SEQUENCE [LARGE SCALE GENOMIC DNA]</scope>
    <source>
        <strain evidence="3 4">C16</strain>
    </source>
</reference>
<dbReference type="GO" id="GO:0006529">
    <property type="term" value="P:asparagine biosynthetic process"/>
    <property type="evidence" value="ECO:0007669"/>
    <property type="project" value="InterPro"/>
</dbReference>
<proteinExistence type="predicted"/>
<dbReference type="Gene3D" id="3.40.50.620">
    <property type="entry name" value="HUPs"/>
    <property type="match status" value="1"/>
</dbReference>
<name>A0A432P2M3_9HYPH</name>